<evidence type="ECO:0000313" key="2">
    <source>
        <dbReference type="EMBL" id="GAA3099745.1"/>
    </source>
</evidence>
<dbReference type="PANTHER" id="PTHR12126">
    <property type="entry name" value="NADH-UBIQUINONE OXIDOREDUCTASE 39 KDA SUBUNIT-RELATED"/>
    <property type="match status" value="1"/>
</dbReference>
<proteinExistence type="predicted"/>
<dbReference type="EMBL" id="BAAAUG010000036">
    <property type="protein sequence ID" value="GAA3099745.1"/>
    <property type="molecule type" value="Genomic_DNA"/>
</dbReference>
<dbReference type="Pfam" id="PF13460">
    <property type="entry name" value="NAD_binding_10"/>
    <property type="match status" value="1"/>
</dbReference>
<protein>
    <submittedName>
        <fullName evidence="2">NAD(P)H-binding protein</fullName>
    </submittedName>
</protein>
<reference evidence="3" key="1">
    <citation type="journal article" date="2019" name="Int. J. Syst. Evol. Microbiol.">
        <title>The Global Catalogue of Microorganisms (GCM) 10K type strain sequencing project: providing services to taxonomists for standard genome sequencing and annotation.</title>
        <authorList>
            <consortium name="The Broad Institute Genomics Platform"/>
            <consortium name="The Broad Institute Genome Sequencing Center for Infectious Disease"/>
            <person name="Wu L."/>
            <person name="Ma J."/>
        </authorList>
    </citation>
    <scope>NUCLEOTIDE SEQUENCE [LARGE SCALE GENOMIC DNA]</scope>
    <source>
        <strain evidence="3">JCM 9092</strain>
    </source>
</reference>
<dbReference type="InterPro" id="IPR036291">
    <property type="entry name" value="NAD(P)-bd_dom_sf"/>
</dbReference>
<sequence length="249" mass="26719">MTTILVTGGTGTLGRPVTERLRAEGHDVRVLSRHAQPYAVDLREGGAGLDAAVAGADVIVHCATSPRGGDERASGHLVEAARRARVPHLVYISIVGVDRVPLGYYRSKLAVEKLVEESGIGWTVLRTTQFHDLVARILDASAKLPVMLLPRGVSDQPIEVTEVADRLAELALAPPAGRVDDMGGPEVRTLPELARAYLRATGKRRPLLPVPLAGKAYRGMREGGHLTPRQAVGKGTFEEFLAVQRGGRR</sequence>
<dbReference type="InterPro" id="IPR051207">
    <property type="entry name" value="ComplexI_NDUFA9_subunit"/>
</dbReference>
<accession>A0ABP6MDR7</accession>
<feature type="domain" description="NAD(P)-binding" evidence="1">
    <location>
        <begin position="8"/>
        <end position="132"/>
    </location>
</feature>
<keyword evidence="3" id="KW-1185">Reference proteome</keyword>
<organism evidence="2 3">
    <name type="scientific">Streptomyces rectiviolaceus</name>
    <dbReference type="NCBI Taxonomy" id="332591"/>
    <lineage>
        <taxon>Bacteria</taxon>
        <taxon>Bacillati</taxon>
        <taxon>Actinomycetota</taxon>
        <taxon>Actinomycetes</taxon>
        <taxon>Kitasatosporales</taxon>
        <taxon>Streptomycetaceae</taxon>
        <taxon>Streptomyces</taxon>
    </lineage>
</organism>
<evidence type="ECO:0000259" key="1">
    <source>
        <dbReference type="Pfam" id="PF13460"/>
    </source>
</evidence>
<dbReference type="RefSeq" id="WP_344520619.1">
    <property type="nucleotide sequence ID" value="NZ_BAAAUG010000036.1"/>
</dbReference>
<dbReference type="Proteomes" id="UP001501637">
    <property type="component" value="Unassembled WGS sequence"/>
</dbReference>
<evidence type="ECO:0000313" key="3">
    <source>
        <dbReference type="Proteomes" id="UP001501637"/>
    </source>
</evidence>
<name>A0ABP6MDR7_9ACTN</name>
<dbReference type="PANTHER" id="PTHR12126:SF11">
    <property type="entry name" value="NADH DEHYDROGENASE [UBIQUINONE] 1 ALPHA SUBCOMPLEX SUBUNIT 9, MITOCHONDRIAL"/>
    <property type="match status" value="1"/>
</dbReference>
<comment type="caution">
    <text evidence="2">The sequence shown here is derived from an EMBL/GenBank/DDBJ whole genome shotgun (WGS) entry which is preliminary data.</text>
</comment>
<gene>
    <name evidence="2" type="ORF">GCM10010449_23690</name>
</gene>
<dbReference type="Gene3D" id="3.40.50.720">
    <property type="entry name" value="NAD(P)-binding Rossmann-like Domain"/>
    <property type="match status" value="1"/>
</dbReference>
<dbReference type="InterPro" id="IPR016040">
    <property type="entry name" value="NAD(P)-bd_dom"/>
</dbReference>
<dbReference type="SUPFAM" id="SSF51735">
    <property type="entry name" value="NAD(P)-binding Rossmann-fold domains"/>
    <property type="match status" value="1"/>
</dbReference>